<feature type="compositionally biased region" description="Basic and acidic residues" evidence="1">
    <location>
        <begin position="79"/>
        <end position="100"/>
    </location>
</feature>
<accession>A0AAV1U1G6</accession>
<evidence type="ECO:0000313" key="2">
    <source>
        <dbReference type="EMBL" id="CAK7927866.1"/>
    </source>
</evidence>
<gene>
    <name evidence="2" type="ORF">PM001_LOCUS13016</name>
</gene>
<feature type="compositionally biased region" description="Basic and acidic residues" evidence="1">
    <location>
        <begin position="40"/>
        <end position="65"/>
    </location>
</feature>
<protein>
    <submittedName>
        <fullName evidence="2">Uncharacterized protein</fullName>
    </submittedName>
</protein>
<dbReference type="Proteomes" id="UP001162060">
    <property type="component" value="Unassembled WGS sequence"/>
</dbReference>
<feature type="region of interest" description="Disordered" evidence="1">
    <location>
        <begin position="1"/>
        <end position="104"/>
    </location>
</feature>
<comment type="caution">
    <text evidence="2">The sequence shown here is derived from an EMBL/GenBank/DDBJ whole genome shotgun (WGS) entry which is preliminary data.</text>
</comment>
<dbReference type="AlphaFoldDB" id="A0AAV1U1G6"/>
<evidence type="ECO:0000313" key="3">
    <source>
        <dbReference type="Proteomes" id="UP001162060"/>
    </source>
</evidence>
<dbReference type="EMBL" id="CAKLBY020000117">
    <property type="protein sequence ID" value="CAK7927866.1"/>
    <property type="molecule type" value="Genomic_DNA"/>
</dbReference>
<reference evidence="2" key="1">
    <citation type="submission" date="2024-01" db="EMBL/GenBank/DDBJ databases">
        <authorList>
            <person name="Webb A."/>
        </authorList>
    </citation>
    <scope>NUCLEOTIDE SEQUENCE</scope>
    <source>
        <strain evidence="2">Pm1</strain>
    </source>
</reference>
<organism evidence="2 3">
    <name type="scientific">Peronospora matthiolae</name>
    <dbReference type="NCBI Taxonomy" id="2874970"/>
    <lineage>
        <taxon>Eukaryota</taxon>
        <taxon>Sar</taxon>
        <taxon>Stramenopiles</taxon>
        <taxon>Oomycota</taxon>
        <taxon>Peronosporomycetes</taxon>
        <taxon>Peronosporales</taxon>
        <taxon>Peronosporaceae</taxon>
        <taxon>Peronospora</taxon>
    </lineage>
</organism>
<evidence type="ECO:0000256" key="1">
    <source>
        <dbReference type="SAM" id="MobiDB-lite"/>
    </source>
</evidence>
<proteinExistence type="predicted"/>
<feature type="compositionally biased region" description="Polar residues" evidence="1">
    <location>
        <begin position="26"/>
        <end position="39"/>
    </location>
</feature>
<sequence>MVTQQAGDNDLQNADTVVAREGTVNGDGSTQLDETNLSSKRNDREIETEIAMRRDHGTEREEQDNRLSSLDLNLADNRAGLDRSEATQRSEEDKPSKIDEADSAEAPVYYHESGDSFAKDIEQHLVVLPEMSTSTDGVTMNDVQIGDPDVPLTADQQRLISSIWKSRHYLMGRATLYHQRHEGRLVISMSVEPQQLRKESVRSHPNIWRSCQISSKDCQQPRSFSHPRHLVRLR</sequence>
<feature type="compositionally biased region" description="Polar residues" evidence="1">
    <location>
        <begin position="1"/>
        <end position="15"/>
    </location>
</feature>
<name>A0AAV1U1G6_9STRA</name>